<keyword evidence="2" id="KW-1185">Reference proteome</keyword>
<sequence length="132" mass="14236">MEVKVVVRVIVAVEVVAVEIVVEIGLVVEVEFEVVGLIIMALVVRNDNGGVGGNDGSQSNGGGAVYHEPLDGLGGRHLVYRYCMDIELGQLDSHCPCPIWTDVESLDWLKTPGAGSDRRLLPMSNMDTCRES</sequence>
<reference evidence="1" key="1">
    <citation type="journal article" date="2023" name="G3 (Bethesda)">
        <title>A reference genome for the long-term kleptoplast-retaining sea slug Elysia crispata morphotype clarki.</title>
        <authorList>
            <person name="Eastman K.E."/>
            <person name="Pendleton A.L."/>
            <person name="Shaikh M.A."/>
            <person name="Suttiyut T."/>
            <person name="Ogas R."/>
            <person name="Tomko P."/>
            <person name="Gavelis G."/>
            <person name="Widhalm J.R."/>
            <person name="Wisecaver J.H."/>
        </authorList>
    </citation>
    <scope>NUCLEOTIDE SEQUENCE</scope>
    <source>
        <strain evidence="1">ECLA1</strain>
    </source>
</reference>
<organism evidence="1 2">
    <name type="scientific">Elysia crispata</name>
    <name type="common">lettuce slug</name>
    <dbReference type="NCBI Taxonomy" id="231223"/>
    <lineage>
        <taxon>Eukaryota</taxon>
        <taxon>Metazoa</taxon>
        <taxon>Spiralia</taxon>
        <taxon>Lophotrochozoa</taxon>
        <taxon>Mollusca</taxon>
        <taxon>Gastropoda</taxon>
        <taxon>Heterobranchia</taxon>
        <taxon>Euthyneura</taxon>
        <taxon>Panpulmonata</taxon>
        <taxon>Sacoglossa</taxon>
        <taxon>Placobranchoidea</taxon>
        <taxon>Plakobranchidae</taxon>
        <taxon>Elysia</taxon>
    </lineage>
</organism>
<dbReference type="AlphaFoldDB" id="A0AAE0Y164"/>
<name>A0AAE0Y164_9GAST</name>
<proteinExistence type="predicted"/>
<dbReference type="EMBL" id="JAWDGP010007144">
    <property type="protein sequence ID" value="KAK3729386.1"/>
    <property type="molecule type" value="Genomic_DNA"/>
</dbReference>
<dbReference type="Proteomes" id="UP001283361">
    <property type="component" value="Unassembled WGS sequence"/>
</dbReference>
<evidence type="ECO:0000313" key="1">
    <source>
        <dbReference type="EMBL" id="KAK3729386.1"/>
    </source>
</evidence>
<protein>
    <submittedName>
        <fullName evidence="1">Uncharacterized protein</fullName>
    </submittedName>
</protein>
<gene>
    <name evidence="1" type="ORF">RRG08_053585</name>
</gene>
<comment type="caution">
    <text evidence="1">The sequence shown here is derived from an EMBL/GenBank/DDBJ whole genome shotgun (WGS) entry which is preliminary data.</text>
</comment>
<accession>A0AAE0Y164</accession>
<evidence type="ECO:0000313" key="2">
    <source>
        <dbReference type="Proteomes" id="UP001283361"/>
    </source>
</evidence>